<evidence type="ECO:0000256" key="15">
    <source>
        <dbReference type="ARBA" id="ARBA00030876"/>
    </source>
</evidence>
<dbReference type="InterPro" id="IPR036397">
    <property type="entry name" value="RNaseH_sf"/>
</dbReference>
<dbReference type="Proteomes" id="UP001107558">
    <property type="component" value="Chromosome 3"/>
</dbReference>
<evidence type="ECO:0000256" key="12">
    <source>
        <dbReference type="ARBA" id="ARBA00022840"/>
    </source>
</evidence>
<dbReference type="SUPFAM" id="SSF53244">
    <property type="entry name" value="MurD-like peptide ligases, peptide-binding domain"/>
    <property type="match status" value="1"/>
</dbReference>
<evidence type="ECO:0000256" key="20">
    <source>
        <dbReference type="ARBA" id="ARBA00076340"/>
    </source>
</evidence>
<organism evidence="26 27">
    <name type="scientific">Polypedilum vanderplanki</name>
    <name type="common">Sleeping chironomid midge</name>
    <dbReference type="NCBI Taxonomy" id="319348"/>
    <lineage>
        <taxon>Eukaryota</taxon>
        <taxon>Metazoa</taxon>
        <taxon>Ecdysozoa</taxon>
        <taxon>Arthropoda</taxon>
        <taxon>Hexapoda</taxon>
        <taxon>Insecta</taxon>
        <taxon>Pterygota</taxon>
        <taxon>Neoptera</taxon>
        <taxon>Endopterygota</taxon>
        <taxon>Diptera</taxon>
        <taxon>Nematocera</taxon>
        <taxon>Chironomoidea</taxon>
        <taxon>Chironomidae</taxon>
        <taxon>Chironominae</taxon>
        <taxon>Polypedilum</taxon>
        <taxon>Polypedilum</taxon>
    </lineage>
</organism>
<dbReference type="InterPro" id="IPR036565">
    <property type="entry name" value="Mur-like_cat_sf"/>
</dbReference>
<feature type="domain" description="UBC core" evidence="24">
    <location>
        <begin position="518"/>
        <end position="678"/>
    </location>
</feature>
<dbReference type="CDD" id="cd23796">
    <property type="entry name" value="UBCc_UBE2G2"/>
    <property type="match status" value="1"/>
</dbReference>
<keyword evidence="11" id="KW-0833">Ubl conjugation pathway</keyword>
<dbReference type="GO" id="GO:0006730">
    <property type="term" value="P:one-carbon metabolic process"/>
    <property type="evidence" value="ECO:0007669"/>
    <property type="project" value="UniProtKB-KW"/>
</dbReference>
<evidence type="ECO:0000313" key="26">
    <source>
        <dbReference type="EMBL" id="KAG5673308.1"/>
    </source>
</evidence>
<dbReference type="GO" id="GO:0036503">
    <property type="term" value="P:ERAD pathway"/>
    <property type="evidence" value="ECO:0007669"/>
    <property type="project" value="UniProtKB-ARBA"/>
</dbReference>
<dbReference type="SMART" id="SM00212">
    <property type="entry name" value="UBCc"/>
    <property type="match status" value="1"/>
</dbReference>
<dbReference type="Gene3D" id="3.90.190.20">
    <property type="entry name" value="Mur ligase, C-terminal domain"/>
    <property type="match status" value="1"/>
</dbReference>
<dbReference type="SUPFAM" id="SSF53623">
    <property type="entry name" value="MurD-like peptide ligases, catalytic domain"/>
    <property type="match status" value="1"/>
</dbReference>
<dbReference type="GO" id="GO:0003676">
    <property type="term" value="F:nucleic acid binding"/>
    <property type="evidence" value="ECO:0007669"/>
    <property type="project" value="InterPro"/>
</dbReference>
<evidence type="ECO:0000259" key="25">
    <source>
        <dbReference type="PROSITE" id="PS50994"/>
    </source>
</evidence>
<dbReference type="InterPro" id="IPR016135">
    <property type="entry name" value="UBQ-conjugating_enzyme/RWD"/>
</dbReference>
<evidence type="ECO:0000256" key="3">
    <source>
        <dbReference type="ARBA" id="ARBA00008276"/>
    </source>
</evidence>
<dbReference type="EC" id="6.3.2.17" evidence="5"/>
<evidence type="ECO:0000256" key="19">
    <source>
        <dbReference type="ARBA" id="ARBA00073285"/>
    </source>
</evidence>
<keyword evidence="13" id="KW-0460">Magnesium</keyword>
<keyword evidence="7" id="KW-0436">Ligase</keyword>
<accession>A0A9J6BTV0</accession>
<evidence type="ECO:0000313" key="27">
    <source>
        <dbReference type="Proteomes" id="UP001107558"/>
    </source>
</evidence>
<dbReference type="PROSITE" id="PS00183">
    <property type="entry name" value="UBC_1"/>
    <property type="match status" value="1"/>
</dbReference>
<dbReference type="PANTHER" id="PTHR11136:SF5">
    <property type="entry name" value="FOLYLPOLYGLUTAMATE SYNTHASE, MITOCHONDRIAL"/>
    <property type="match status" value="1"/>
</dbReference>
<dbReference type="PANTHER" id="PTHR11136">
    <property type="entry name" value="FOLYLPOLYGLUTAMATE SYNTHASE-RELATED"/>
    <property type="match status" value="1"/>
</dbReference>
<comment type="catalytic activity">
    <reaction evidence="16">
        <text>(6S)-5,6,7,8-tetrahydrofolyl-(gamma-L-Glu)(n) + L-glutamate + ATP = (6S)-5,6,7,8-tetrahydrofolyl-(gamma-L-Glu)(n+1) + ADP + phosphate + H(+)</text>
        <dbReference type="Rhea" id="RHEA:10580"/>
        <dbReference type="Rhea" id="RHEA-COMP:14738"/>
        <dbReference type="Rhea" id="RHEA-COMP:14740"/>
        <dbReference type="ChEBI" id="CHEBI:15378"/>
        <dbReference type="ChEBI" id="CHEBI:29985"/>
        <dbReference type="ChEBI" id="CHEBI:30616"/>
        <dbReference type="ChEBI" id="CHEBI:43474"/>
        <dbReference type="ChEBI" id="CHEBI:141005"/>
        <dbReference type="ChEBI" id="CHEBI:456216"/>
        <dbReference type="EC" id="6.3.2.17"/>
    </reaction>
</comment>
<dbReference type="GO" id="GO:0046872">
    <property type="term" value="F:metal ion binding"/>
    <property type="evidence" value="ECO:0007669"/>
    <property type="project" value="UniProtKB-KW"/>
</dbReference>
<evidence type="ECO:0000256" key="1">
    <source>
        <dbReference type="ARBA" id="ARBA00000485"/>
    </source>
</evidence>
<dbReference type="EMBL" id="JADBJN010000003">
    <property type="protein sequence ID" value="KAG5673308.1"/>
    <property type="molecule type" value="Genomic_DNA"/>
</dbReference>
<dbReference type="GO" id="GO:0015074">
    <property type="term" value="P:DNA integration"/>
    <property type="evidence" value="ECO:0007669"/>
    <property type="project" value="InterPro"/>
</dbReference>
<dbReference type="InterPro" id="IPR023313">
    <property type="entry name" value="UBQ-conjugating_AS"/>
</dbReference>
<evidence type="ECO:0000256" key="21">
    <source>
        <dbReference type="ARBA" id="ARBA00079258"/>
    </source>
</evidence>
<evidence type="ECO:0000256" key="16">
    <source>
        <dbReference type="ARBA" id="ARBA00047493"/>
    </source>
</evidence>
<dbReference type="InterPro" id="IPR001645">
    <property type="entry name" value="Folylpolyglutamate_synth"/>
</dbReference>
<dbReference type="InterPro" id="IPR036615">
    <property type="entry name" value="Mur_ligase_C_dom_sf"/>
</dbReference>
<evidence type="ECO:0000256" key="7">
    <source>
        <dbReference type="ARBA" id="ARBA00022598"/>
    </source>
</evidence>
<comment type="similarity">
    <text evidence="3">Belongs to the folylpolyglutamate synthase family.</text>
</comment>
<dbReference type="Gene3D" id="3.40.1190.10">
    <property type="entry name" value="Mur-like, catalytic domain"/>
    <property type="match status" value="1"/>
</dbReference>
<dbReference type="PROSITE" id="PS50127">
    <property type="entry name" value="UBC_2"/>
    <property type="match status" value="1"/>
</dbReference>
<protein>
    <recommendedName>
        <fullName evidence="19">Ubiquitin-conjugating enzyme E2 G2</fullName>
        <ecNumber evidence="4">2.3.2.23</ecNumber>
        <ecNumber evidence="5">6.3.2.17</ecNumber>
    </recommendedName>
    <alternativeName>
        <fullName evidence="22">E2 ubiquitin-conjugating enzyme G2</fullName>
    </alternativeName>
    <alternativeName>
        <fullName evidence="15">Folylpoly-gamma-glutamate synthetase</fullName>
    </alternativeName>
    <alternativeName>
        <fullName evidence="14">Tetrahydrofolylpolyglutamate synthase</fullName>
    </alternativeName>
    <alternativeName>
        <fullName evidence="20">Ubiquitin carrier protein G2</fullName>
    </alternativeName>
    <alternativeName>
        <fullName evidence="21">Ubiquitin-protein ligase G2</fullName>
    </alternativeName>
</protein>
<gene>
    <name evidence="26" type="ORF">PVAND_003368</name>
</gene>
<feature type="domain" description="Integrase catalytic" evidence="25">
    <location>
        <begin position="974"/>
        <end position="1167"/>
    </location>
</feature>
<comment type="pathway">
    <text evidence="2">Cofactor biosynthesis; tetrahydrofolylpolyglutamate biosynthesis.</text>
</comment>
<keyword evidence="6" id="KW-0554">One-carbon metabolism</keyword>
<evidence type="ECO:0000256" key="10">
    <source>
        <dbReference type="ARBA" id="ARBA00022741"/>
    </source>
</evidence>
<evidence type="ECO:0000256" key="13">
    <source>
        <dbReference type="ARBA" id="ARBA00022842"/>
    </source>
</evidence>
<comment type="caution">
    <text evidence="26">The sequence shown here is derived from an EMBL/GenBank/DDBJ whole genome shotgun (WGS) entry which is preliminary data.</text>
</comment>
<dbReference type="FunFam" id="3.10.110.10:FF:000008">
    <property type="entry name" value="Ubiquitin-conjugating enzyme E2 G2"/>
    <property type="match status" value="1"/>
</dbReference>
<dbReference type="InterPro" id="IPR012337">
    <property type="entry name" value="RNaseH-like_sf"/>
</dbReference>
<evidence type="ECO:0000256" key="17">
    <source>
        <dbReference type="ARBA" id="ARBA00055690"/>
    </source>
</evidence>
<sequence length="1285" mass="148342">MIKSLNNIKRPIVKLGFRSISTNTNKRTFEDAIVALNSLQTNSVALNLSIQMKRQQKHDEANFNLRDTEKYLERIEGFNLKQLDKLSVIHVSGSKGKGSVCTYTDAILREYNVKTGLFTSPHLMSVTERIKLMGLSISKSMFNEYFWQVYDALQAKKSNDADLPSYFKFLQVMAFYVFVKEKVDVAIIEVGIGGQFDSTNILRNTEIVGITALQLEHTQLLGNTLEEIAWQKAGIIKKNSYVYAMNQPIQCINVIENRFDEIGGKRLSFIPPFDYYTFNECHIPDFSRTSEVNRSNFSLASQLSARWLRNRHKLSEEHFCDNLLKIIDKKFVDAYEKCHFDGRFQRIEDDGITYFLDGAHTIDSMKICSEWFAKQINDGNREQLNVLIFNVTGDRDSELILEQLHSIKFNLVCFSTNIPDSDSYNEQSENFTGILKNTQLERCMRHKIIWSKYKDNTQIMVFSTIQSVIKYIRNLRENNTAHINALFTGSLHLVGGSLKILNDIVHEHKERQSLSSRQALRRLMAEYKQLTLNAPEGIIAGPISEENFFEWEALISGPSDTIFEGGLFPAKLVFPTDYPLNPPKMSFLCEMFHPNIFPDGRVCISILHSPGDDPLGYESSSERWSPVQSVEKILLSVVSMLAEPNNESPANVDASKMWRENREEFNRIAQRISNSGLLQTYFLALQTFQYIPSVLNPADICTKFKKFDFGDINSPWFVGAEFFKSSQDEWPKIPEKLLKDNSNLTYNVYLQKLNYSTHVLPPKEFDNCIEKLSASIQASWSKLRRAIARALKLFMDGFIPIIKAKQLHEKSALDEIKNLNHHFKVLSPSDFERAEHFIFRKIQRESFPEEYNALMKNKQVKDREFQRLNVFIDPQGLMRINSRANLNDLNFPQQFAPVLPRKSELVSAFLSFYHIKYDHIALESQIAEIRTRCWIPKLRQSLKTVKSKCNECKIREPKMYEPSMAPLPVYRTNPTQQPFEVVALDCFGPYMVKCNGRFKKIWILIFTCTLTRFVHLHILESLESLRVLEAIVLFWSAHGPIAKFVSDNGLNFVGTARTLREDFEDAQIFLTKQHELLATKISEKYEIDWEFIPPYSPWMGGVYERLIKECKRALYEILNKRKIEKIELNIAIAEVSHRLNLRPLTHNSISADDDVVLTPHHLAKFKPGWPLLPGIHKGTYAKVNDKDMYRKGRVLADQIMAKFTSNFLPEYTRRSKWFKGKQDAKTDDLVLIIEPNNTRQEFSRGRIVKLHNGKDGRGRKADVLLADGRIKLCSVRNLAKLDISM</sequence>
<keyword evidence="9" id="KW-0479">Metal-binding</keyword>
<dbReference type="OrthoDB" id="5212574at2759"/>
<evidence type="ECO:0000256" key="6">
    <source>
        <dbReference type="ARBA" id="ARBA00022563"/>
    </source>
</evidence>
<comment type="subunit">
    <text evidence="18">Interacts with AUP1 (via C-terminus); the interaction recruits UBE2G2 to lipid droplets. Interacts with ubiquitin ligases AMFR/gp78 and RNF139/TRC8; recruitment to lipid droplets by AUP1 facilitates interaction of UBE2G2 with AMFR and RNF139, leading to sterol-induced ubiquitination of 3-hydroxy-3-methylglutaryl coenzyme A reductase and its subsequent proteasomal degradation.</text>
</comment>
<keyword evidence="12" id="KW-0067">ATP-binding</keyword>
<dbReference type="InterPro" id="IPR000608">
    <property type="entry name" value="UBC"/>
</dbReference>
<name>A0A9J6BTV0_POLVA</name>
<keyword evidence="27" id="KW-1185">Reference proteome</keyword>
<evidence type="ECO:0000256" key="8">
    <source>
        <dbReference type="ARBA" id="ARBA00022679"/>
    </source>
</evidence>
<reference evidence="26" key="1">
    <citation type="submission" date="2021-03" db="EMBL/GenBank/DDBJ databases">
        <title>Chromosome level genome of the anhydrobiotic midge Polypedilum vanderplanki.</title>
        <authorList>
            <person name="Yoshida Y."/>
            <person name="Kikawada T."/>
            <person name="Gusev O."/>
        </authorList>
    </citation>
    <scope>NUCLEOTIDE SEQUENCE</scope>
    <source>
        <strain evidence="26">NIAS01</strain>
        <tissue evidence="26">Whole body or cell culture</tissue>
    </source>
</reference>
<dbReference type="InterPro" id="IPR018109">
    <property type="entry name" value="Folylpolyglutamate_synth_CS"/>
</dbReference>
<evidence type="ECO:0000256" key="22">
    <source>
        <dbReference type="ARBA" id="ARBA00079959"/>
    </source>
</evidence>
<keyword evidence="8" id="KW-0808">Transferase</keyword>
<evidence type="ECO:0000256" key="18">
    <source>
        <dbReference type="ARBA" id="ARBA00063420"/>
    </source>
</evidence>
<feature type="active site" description="Glycyl thioester intermediate" evidence="23">
    <location>
        <position position="603"/>
    </location>
</feature>
<dbReference type="Pfam" id="PF00179">
    <property type="entry name" value="UQ_con"/>
    <property type="match status" value="1"/>
</dbReference>
<evidence type="ECO:0000256" key="4">
    <source>
        <dbReference type="ARBA" id="ARBA00012486"/>
    </source>
</evidence>
<dbReference type="InterPro" id="IPR001584">
    <property type="entry name" value="Integrase_cat-core"/>
</dbReference>
<dbReference type="GO" id="GO:0005524">
    <property type="term" value="F:ATP binding"/>
    <property type="evidence" value="ECO:0007669"/>
    <property type="project" value="UniProtKB-KW"/>
</dbReference>
<dbReference type="SUPFAM" id="SSF53098">
    <property type="entry name" value="Ribonuclease H-like"/>
    <property type="match status" value="1"/>
</dbReference>
<dbReference type="GO" id="GO:0005829">
    <property type="term" value="C:cytosol"/>
    <property type="evidence" value="ECO:0007669"/>
    <property type="project" value="TreeGrafter"/>
</dbReference>
<dbReference type="PROSITE" id="PS50994">
    <property type="entry name" value="INTEGRASE"/>
    <property type="match status" value="1"/>
</dbReference>
<proteinExistence type="inferred from homology"/>
<dbReference type="GO" id="GO:0004326">
    <property type="term" value="F:tetrahydrofolylpolyglutamate synthase activity"/>
    <property type="evidence" value="ECO:0007669"/>
    <property type="project" value="UniProtKB-EC"/>
</dbReference>
<dbReference type="PROSITE" id="PS01012">
    <property type="entry name" value="FOLYLPOLYGLU_SYNT_2"/>
    <property type="match status" value="1"/>
</dbReference>
<dbReference type="NCBIfam" id="TIGR01499">
    <property type="entry name" value="folC"/>
    <property type="match status" value="1"/>
</dbReference>
<dbReference type="EC" id="2.3.2.23" evidence="4"/>
<dbReference type="Gene3D" id="3.10.110.10">
    <property type="entry name" value="Ubiquitin Conjugating Enzyme"/>
    <property type="match status" value="1"/>
</dbReference>
<dbReference type="GO" id="GO:0061631">
    <property type="term" value="F:ubiquitin conjugating enzyme activity"/>
    <property type="evidence" value="ECO:0007669"/>
    <property type="project" value="UniProtKB-EC"/>
</dbReference>
<dbReference type="Gene3D" id="3.30.420.10">
    <property type="entry name" value="Ribonuclease H-like superfamily/Ribonuclease H"/>
    <property type="match status" value="1"/>
</dbReference>
<evidence type="ECO:0000259" key="24">
    <source>
        <dbReference type="PROSITE" id="PS50127"/>
    </source>
</evidence>
<dbReference type="GO" id="GO:0005739">
    <property type="term" value="C:mitochondrion"/>
    <property type="evidence" value="ECO:0007669"/>
    <property type="project" value="TreeGrafter"/>
</dbReference>
<evidence type="ECO:0000256" key="2">
    <source>
        <dbReference type="ARBA" id="ARBA00005150"/>
    </source>
</evidence>
<dbReference type="SUPFAM" id="SSF54495">
    <property type="entry name" value="UBC-like"/>
    <property type="match status" value="1"/>
</dbReference>
<dbReference type="Pfam" id="PF18701">
    <property type="entry name" value="DUF5641"/>
    <property type="match status" value="1"/>
</dbReference>
<evidence type="ECO:0000256" key="5">
    <source>
        <dbReference type="ARBA" id="ARBA00013025"/>
    </source>
</evidence>
<dbReference type="InterPro" id="IPR040676">
    <property type="entry name" value="DUF5641"/>
</dbReference>
<comment type="function">
    <text evidence="17">Accepts ubiquitin from the E1 complex and catalyzes its covalent attachment to other proteins. In vitro catalyzes 'Lys-48'-linked polyubiquitination. Involved in endoplasmic reticulum-associated degradation (ERAD). Required for sterol-induced ubiquitination of 3-hydroxy-3-methylglutaryl coenzyme A reductase and its subsequent proteasomal degradation.</text>
</comment>
<evidence type="ECO:0000256" key="9">
    <source>
        <dbReference type="ARBA" id="ARBA00022723"/>
    </source>
</evidence>
<evidence type="ECO:0000256" key="14">
    <source>
        <dbReference type="ARBA" id="ARBA00030592"/>
    </source>
</evidence>
<keyword evidence="10" id="KW-0547">Nucleotide-binding</keyword>
<evidence type="ECO:0000256" key="23">
    <source>
        <dbReference type="PROSITE-ProRule" id="PRU10133"/>
    </source>
</evidence>
<evidence type="ECO:0000256" key="11">
    <source>
        <dbReference type="ARBA" id="ARBA00022786"/>
    </source>
</evidence>
<comment type="catalytic activity">
    <reaction evidence="1">
        <text>S-ubiquitinyl-[E1 ubiquitin-activating enzyme]-L-cysteine + [E2 ubiquitin-conjugating enzyme]-L-cysteine = [E1 ubiquitin-activating enzyme]-L-cysteine + S-ubiquitinyl-[E2 ubiquitin-conjugating enzyme]-L-cysteine.</text>
        <dbReference type="EC" id="2.3.2.23"/>
    </reaction>
</comment>